<evidence type="ECO:0000313" key="3">
    <source>
        <dbReference type="EMBL" id="CAH1959604.1"/>
    </source>
</evidence>
<gene>
    <name evidence="3" type="ORF">ACAOBT_LOCUS3266</name>
</gene>
<dbReference type="Gene3D" id="2.170.210.20">
    <property type="entry name" value="Spindle assembly abnormal protein 6, N-terminal domain"/>
    <property type="match status" value="1"/>
</dbReference>
<accession>A0A9P0JT90</accession>
<keyword evidence="4" id="KW-1185">Reference proteome</keyword>
<evidence type="ECO:0000259" key="2">
    <source>
        <dbReference type="Pfam" id="PF16531"/>
    </source>
</evidence>
<dbReference type="OrthoDB" id="49058at2759"/>
<comment type="caution">
    <text evidence="3">The sequence shown here is derived from an EMBL/GenBank/DDBJ whole genome shotgun (WGS) entry which is preliminary data.</text>
</comment>
<dbReference type="InterPro" id="IPR038558">
    <property type="entry name" value="SAS-6_N_sf"/>
</dbReference>
<dbReference type="Proteomes" id="UP001152888">
    <property type="component" value="Unassembled WGS sequence"/>
</dbReference>
<keyword evidence="1" id="KW-0175">Coiled coil</keyword>
<dbReference type="InterPro" id="IPR032396">
    <property type="entry name" value="SAS-6_N"/>
</dbReference>
<dbReference type="EMBL" id="CAKOFQ010006683">
    <property type="protein sequence ID" value="CAH1959604.1"/>
    <property type="molecule type" value="Genomic_DNA"/>
</dbReference>
<dbReference type="Pfam" id="PF16531">
    <property type="entry name" value="SAS-6_N"/>
    <property type="match status" value="1"/>
</dbReference>
<evidence type="ECO:0000256" key="1">
    <source>
        <dbReference type="SAM" id="Coils"/>
    </source>
</evidence>
<reference evidence="3" key="1">
    <citation type="submission" date="2022-03" db="EMBL/GenBank/DDBJ databases">
        <authorList>
            <person name="Sayadi A."/>
        </authorList>
    </citation>
    <scope>NUCLEOTIDE SEQUENCE</scope>
</reference>
<sequence length="361" mass="42054">MKTSQSLDINFDEFKYNILDMLQQYDRKEMFLKCLVSADICTLVFYGKSKIKSIVYLTVDLHMTNQKEIYEELIVALNNLQESNDRLKKQVTNLKKSTSEKDRQIQAMNSEISQLNDHFYTSFKQIEGAFNSNLENITKNTRCKVDASEQKLTRLLSSVNLVKKETVLKAESSNSLMKLVENLRMENSGQASAINELKHENGELRHAKYNLEKNAEDLRRMMDQKKCANMELQRKNDEFRSDLEKASVVIAQKKSSIEELKKDLVQANQLLVNYNKHCDSLSKQLEEQTLSLNEKDRVINDLVNEYEQYKLVYNEDKHEKLNADLMVANRTIDELEQKLRKANKINMLLTEKVKSNANPFN</sequence>
<evidence type="ECO:0000313" key="4">
    <source>
        <dbReference type="Proteomes" id="UP001152888"/>
    </source>
</evidence>
<dbReference type="AlphaFoldDB" id="A0A9P0JT90"/>
<feature type="coiled-coil region" evidence="1">
    <location>
        <begin position="63"/>
        <end position="97"/>
    </location>
</feature>
<protein>
    <recommendedName>
        <fullName evidence="2">Spindle assembly abnormal protein 6 N-terminal domain-containing protein</fullName>
    </recommendedName>
</protein>
<organism evidence="3 4">
    <name type="scientific">Acanthoscelides obtectus</name>
    <name type="common">Bean weevil</name>
    <name type="synonym">Bruchus obtectus</name>
    <dbReference type="NCBI Taxonomy" id="200917"/>
    <lineage>
        <taxon>Eukaryota</taxon>
        <taxon>Metazoa</taxon>
        <taxon>Ecdysozoa</taxon>
        <taxon>Arthropoda</taxon>
        <taxon>Hexapoda</taxon>
        <taxon>Insecta</taxon>
        <taxon>Pterygota</taxon>
        <taxon>Neoptera</taxon>
        <taxon>Endopterygota</taxon>
        <taxon>Coleoptera</taxon>
        <taxon>Polyphaga</taxon>
        <taxon>Cucujiformia</taxon>
        <taxon>Chrysomeloidea</taxon>
        <taxon>Chrysomelidae</taxon>
        <taxon>Bruchinae</taxon>
        <taxon>Bruchini</taxon>
        <taxon>Acanthoscelides</taxon>
    </lineage>
</organism>
<proteinExistence type="predicted"/>
<name>A0A9P0JT90_ACAOB</name>
<feature type="domain" description="Spindle assembly abnormal protein 6 N-terminal" evidence="2">
    <location>
        <begin position="1"/>
        <end position="61"/>
    </location>
</feature>
<feature type="coiled-coil region" evidence="1">
    <location>
        <begin position="318"/>
        <end position="352"/>
    </location>
</feature>
<feature type="coiled-coil region" evidence="1">
    <location>
        <begin position="180"/>
        <end position="277"/>
    </location>
</feature>